<evidence type="ECO:0000256" key="4">
    <source>
        <dbReference type="ARBA" id="ARBA00022679"/>
    </source>
</evidence>
<evidence type="ECO:0000256" key="8">
    <source>
        <dbReference type="ARBA" id="ARBA00023012"/>
    </source>
</evidence>
<keyword evidence="3" id="KW-0597">Phosphoprotein</keyword>
<dbReference type="Pfam" id="PF07730">
    <property type="entry name" value="HisKA_3"/>
    <property type="match status" value="1"/>
</dbReference>
<accession>A0A318ST88</accession>
<proteinExistence type="predicted"/>
<dbReference type="PROSITE" id="PS50112">
    <property type="entry name" value="PAS"/>
    <property type="match status" value="1"/>
</dbReference>
<dbReference type="Gene3D" id="3.30.565.10">
    <property type="entry name" value="Histidine kinase-like ATPase, C-terminal domain"/>
    <property type="match status" value="1"/>
</dbReference>
<evidence type="ECO:0000313" key="10">
    <source>
        <dbReference type="EMBL" id="PYE56426.1"/>
    </source>
</evidence>
<evidence type="ECO:0000256" key="7">
    <source>
        <dbReference type="ARBA" id="ARBA00022840"/>
    </source>
</evidence>
<dbReference type="RefSeq" id="WP_110884921.1">
    <property type="nucleotide sequence ID" value="NZ_QJSX01000001.1"/>
</dbReference>
<dbReference type="InterPro" id="IPR035965">
    <property type="entry name" value="PAS-like_dom_sf"/>
</dbReference>
<dbReference type="GO" id="GO:0016020">
    <property type="term" value="C:membrane"/>
    <property type="evidence" value="ECO:0007669"/>
    <property type="project" value="InterPro"/>
</dbReference>
<dbReference type="PANTHER" id="PTHR24421:SF10">
    <property type="entry name" value="NITRATE_NITRITE SENSOR PROTEIN NARQ"/>
    <property type="match status" value="1"/>
</dbReference>
<evidence type="ECO:0000256" key="3">
    <source>
        <dbReference type="ARBA" id="ARBA00022553"/>
    </source>
</evidence>
<dbReference type="GO" id="GO:0005524">
    <property type="term" value="F:ATP binding"/>
    <property type="evidence" value="ECO:0007669"/>
    <property type="project" value="UniProtKB-KW"/>
</dbReference>
<dbReference type="InterPro" id="IPR036890">
    <property type="entry name" value="HATPase_C_sf"/>
</dbReference>
<name>A0A318ST88_9DEIO</name>
<gene>
    <name evidence="10" type="ORF">DES52_101230</name>
</gene>
<keyword evidence="5" id="KW-0547">Nucleotide-binding</keyword>
<dbReference type="EMBL" id="QJSX01000001">
    <property type="protein sequence ID" value="PYE56426.1"/>
    <property type="molecule type" value="Genomic_DNA"/>
</dbReference>
<dbReference type="InterPro" id="IPR029016">
    <property type="entry name" value="GAF-like_dom_sf"/>
</dbReference>
<dbReference type="InterPro" id="IPR000014">
    <property type="entry name" value="PAS"/>
</dbReference>
<dbReference type="SMART" id="SM00091">
    <property type="entry name" value="PAS"/>
    <property type="match status" value="1"/>
</dbReference>
<dbReference type="PANTHER" id="PTHR24421">
    <property type="entry name" value="NITRATE/NITRITE SENSOR PROTEIN NARX-RELATED"/>
    <property type="match status" value="1"/>
</dbReference>
<dbReference type="SUPFAM" id="SSF55874">
    <property type="entry name" value="ATPase domain of HSP90 chaperone/DNA topoisomerase II/histidine kinase"/>
    <property type="match status" value="1"/>
</dbReference>
<keyword evidence="7" id="KW-0067">ATP-binding</keyword>
<dbReference type="Gene3D" id="3.30.450.20">
    <property type="entry name" value="PAS domain"/>
    <property type="match status" value="1"/>
</dbReference>
<dbReference type="Pfam" id="PF13185">
    <property type="entry name" value="GAF_2"/>
    <property type="match status" value="2"/>
</dbReference>
<evidence type="ECO:0000313" key="11">
    <source>
        <dbReference type="Proteomes" id="UP000248326"/>
    </source>
</evidence>
<comment type="catalytic activity">
    <reaction evidence="1">
        <text>ATP + protein L-histidine = ADP + protein N-phospho-L-histidine.</text>
        <dbReference type="EC" id="2.7.13.3"/>
    </reaction>
</comment>
<dbReference type="InterPro" id="IPR013656">
    <property type="entry name" value="PAS_4"/>
</dbReference>
<dbReference type="Pfam" id="PF08448">
    <property type="entry name" value="PAS_4"/>
    <property type="match status" value="1"/>
</dbReference>
<evidence type="ECO:0000256" key="6">
    <source>
        <dbReference type="ARBA" id="ARBA00022777"/>
    </source>
</evidence>
<evidence type="ECO:0000256" key="5">
    <source>
        <dbReference type="ARBA" id="ARBA00022741"/>
    </source>
</evidence>
<dbReference type="SUPFAM" id="SSF55781">
    <property type="entry name" value="GAF domain-like"/>
    <property type="match status" value="3"/>
</dbReference>
<keyword evidence="8" id="KW-0902">Two-component regulatory system</keyword>
<feature type="domain" description="PAS" evidence="9">
    <location>
        <begin position="621"/>
        <end position="657"/>
    </location>
</feature>
<dbReference type="Gene3D" id="1.20.5.1930">
    <property type="match status" value="1"/>
</dbReference>
<evidence type="ECO:0000256" key="2">
    <source>
        <dbReference type="ARBA" id="ARBA00012438"/>
    </source>
</evidence>
<dbReference type="InterPro" id="IPR003594">
    <property type="entry name" value="HATPase_dom"/>
</dbReference>
<keyword evidence="4" id="KW-0808">Transferase</keyword>
<evidence type="ECO:0000259" key="9">
    <source>
        <dbReference type="PROSITE" id="PS50112"/>
    </source>
</evidence>
<dbReference type="Gene3D" id="3.30.450.40">
    <property type="match status" value="3"/>
</dbReference>
<comment type="caution">
    <text evidence="10">The sequence shown here is derived from an EMBL/GenBank/DDBJ whole genome shotgun (WGS) entry which is preliminary data.</text>
</comment>
<dbReference type="GO" id="GO:0046983">
    <property type="term" value="F:protein dimerization activity"/>
    <property type="evidence" value="ECO:0007669"/>
    <property type="project" value="InterPro"/>
</dbReference>
<dbReference type="AlphaFoldDB" id="A0A318ST88"/>
<dbReference type="CDD" id="cd16917">
    <property type="entry name" value="HATPase_UhpB-NarQ-NarX-like"/>
    <property type="match status" value="1"/>
</dbReference>
<dbReference type="GO" id="GO:0000155">
    <property type="term" value="F:phosphorelay sensor kinase activity"/>
    <property type="evidence" value="ECO:0007669"/>
    <property type="project" value="InterPro"/>
</dbReference>
<dbReference type="CDD" id="cd00130">
    <property type="entry name" value="PAS"/>
    <property type="match status" value="1"/>
</dbReference>
<keyword evidence="6" id="KW-0418">Kinase</keyword>
<organism evidence="10 11">
    <name type="scientific">Deinococcus yavapaiensis KR-236</name>
    <dbReference type="NCBI Taxonomy" id="694435"/>
    <lineage>
        <taxon>Bacteria</taxon>
        <taxon>Thermotogati</taxon>
        <taxon>Deinococcota</taxon>
        <taxon>Deinococci</taxon>
        <taxon>Deinococcales</taxon>
        <taxon>Deinococcaceae</taxon>
        <taxon>Deinococcus</taxon>
    </lineage>
</organism>
<dbReference type="InterPro" id="IPR050482">
    <property type="entry name" value="Sensor_HK_TwoCompSys"/>
</dbReference>
<evidence type="ECO:0000256" key="1">
    <source>
        <dbReference type="ARBA" id="ARBA00000085"/>
    </source>
</evidence>
<keyword evidence="11" id="KW-1185">Reference proteome</keyword>
<dbReference type="Pfam" id="PF02518">
    <property type="entry name" value="HATPase_c"/>
    <property type="match status" value="1"/>
</dbReference>
<protein>
    <recommendedName>
        <fullName evidence="2">histidine kinase</fullName>
        <ecNumber evidence="2">2.7.13.3</ecNumber>
    </recommendedName>
</protein>
<dbReference type="NCBIfam" id="TIGR00229">
    <property type="entry name" value="sensory_box"/>
    <property type="match status" value="1"/>
</dbReference>
<sequence>MTVSLVPPVSHPFSVLAECDSGSAFASRLCELALALGRAHGARVSVLRDGGLHVLCESGRGLALLRDELAVAAVQARAPSGEGLVSVVPLGRGVIELVGASEDGVAELSALAALVGLALEGVLARDERRGRGRVAEVVANLVRRIGGSLDLGEVLSATAESAARALNFDRAFVGLFLEIGMDHAKTGQVFTFGFDADFGEGIGVGPQSFERLVRRGEPILFDRARDAKTPLAQGLADLAPERCLIVPLAARGRPLGVLYVDTQRSGSPLSEDDVWLALALAEQASLAIDNARLYEEESRGRRSAEQLREVGSALSGSLKLADTLEKLLEHARRLFGCSACAVYELQPDARTLAIRSALGLTSEYVLRARAKVGTGVVGRAVEKGERVCVRDVKAEKVEGGSRYTRALLASGQYPYRGLVGLPLAARGKTFGGLSLYWEGPLTLDEQELSLLEVFAAQAALAIENARLYEEEVRREREAGVLLHLSRLLGTGRREGALREAVREVTFALNADRGFLALLDERGDVVELASHGVNVRAEDARRFLSGLGRGPKRLTRRQALNGAGSGLIVPIRSGDALLGLVYVDVMREEAPPERVLALARSVADQLALTTSRELLLAALEREEARYRLLAEGAHDLILACASGGTITYANPATKKLLGDVSGRHLRDLLGEEARLVFDRAWHDCLADPSKGVTCEVTAVGRRSAARLELRLSAVVRDREVLSVLLVARDLSEQLRLAEEIARRGEEAEAATRGQLELRSYLALFTQAQEEERKRISRELHDDTAQVLVAIGRRLDRLSKSLVGDTREHALDIRADLGAAIDSVRRFARNLRPSVLDDLGLLPALEWLAGQARTPSRLEVQGAERRLASSLELTIFRLVQEALTNVDKHARANSAAVRIAFEDGEVHVSVLDDGAGFDVSGAGDLASKGHLGLMGLRERVTLAGGRLDVTSAPGEGASLKFTFPA</sequence>
<dbReference type="SMART" id="SM00065">
    <property type="entry name" value="GAF"/>
    <property type="match status" value="3"/>
</dbReference>
<dbReference type="SUPFAM" id="SSF55785">
    <property type="entry name" value="PYP-like sensor domain (PAS domain)"/>
    <property type="match status" value="1"/>
</dbReference>
<dbReference type="Proteomes" id="UP000248326">
    <property type="component" value="Unassembled WGS sequence"/>
</dbReference>
<dbReference type="InterPro" id="IPR011712">
    <property type="entry name" value="Sig_transdc_His_kin_sub3_dim/P"/>
</dbReference>
<dbReference type="InterPro" id="IPR003018">
    <property type="entry name" value="GAF"/>
</dbReference>
<dbReference type="OrthoDB" id="9781904at2"/>
<dbReference type="EC" id="2.7.13.3" evidence="2"/>
<reference evidence="10 11" key="1">
    <citation type="submission" date="2018-06" db="EMBL/GenBank/DDBJ databases">
        <title>Genomic Encyclopedia of Type Strains, Phase IV (KMG-IV): sequencing the most valuable type-strain genomes for metagenomic binning, comparative biology and taxonomic classification.</title>
        <authorList>
            <person name="Goeker M."/>
        </authorList>
    </citation>
    <scope>NUCLEOTIDE SEQUENCE [LARGE SCALE GENOMIC DNA]</scope>
    <source>
        <strain evidence="10 11">DSM 18048</strain>
    </source>
</reference>